<dbReference type="GeneID" id="54580303"/>
<evidence type="ECO:0000313" key="3">
    <source>
        <dbReference type="Proteomes" id="UP000800094"/>
    </source>
</evidence>
<evidence type="ECO:0000313" key="2">
    <source>
        <dbReference type="EMBL" id="KAF2246498.1"/>
    </source>
</evidence>
<feature type="compositionally biased region" description="Basic and acidic residues" evidence="1">
    <location>
        <begin position="77"/>
        <end position="96"/>
    </location>
</feature>
<accession>A0A6A6I8U4</accession>
<organism evidence="2 3">
    <name type="scientific">Trematosphaeria pertusa</name>
    <dbReference type="NCBI Taxonomy" id="390896"/>
    <lineage>
        <taxon>Eukaryota</taxon>
        <taxon>Fungi</taxon>
        <taxon>Dikarya</taxon>
        <taxon>Ascomycota</taxon>
        <taxon>Pezizomycotina</taxon>
        <taxon>Dothideomycetes</taxon>
        <taxon>Pleosporomycetidae</taxon>
        <taxon>Pleosporales</taxon>
        <taxon>Massarineae</taxon>
        <taxon>Trematosphaeriaceae</taxon>
        <taxon>Trematosphaeria</taxon>
    </lineage>
</organism>
<feature type="compositionally biased region" description="Basic and acidic residues" evidence="1">
    <location>
        <begin position="143"/>
        <end position="153"/>
    </location>
</feature>
<sequence length="153" mass="16386">MARDNLDSFFGAHGRTDASRSNSSSRSRTEGTSSSYRSSSHQDSRSGASRGGGSHQTSQAGTSANGYRVRIATPDENLARDLRDMSDADLDREMQRLRGGSSSSRSQASGYHGGSRSSEMTARYEGSSRDDGSSRSFSGLADEWERQRQGGGS</sequence>
<keyword evidence="3" id="KW-1185">Reference proteome</keyword>
<protein>
    <submittedName>
        <fullName evidence="2">Uncharacterized protein</fullName>
    </submittedName>
</protein>
<dbReference type="EMBL" id="ML987198">
    <property type="protein sequence ID" value="KAF2246498.1"/>
    <property type="molecule type" value="Genomic_DNA"/>
</dbReference>
<dbReference type="Proteomes" id="UP000800094">
    <property type="component" value="Unassembled WGS sequence"/>
</dbReference>
<feature type="compositionally biased region" description="Low complexity" evidence="1">
    <location>
        <begin position="97"/>
        <end position="110"/>
    </location>
</feature>
<feature type="region of interest" description="Disordered" evidence="1">
    <location>
        <begin position="1"/>
        <end position="153"/>
    </location>
</feature>
<proteinExistence type="predicted"/>
<feature type="compositionally biased region" description="Low complexity" evidence="1">
    <location>
        <begin position="19"/>
        <end position="48"/>
    </location>
</feature>
<name>A0A6A6I8U4_9PLEO</name>
<reference evidence="2" key="1">
    <citation type="journal article" date="2020" name="Stud. Mycol.">
        <title>101 Dothideomycetes genomes: a test case for predicting lifestyles and emergence of pathogens.</title>
        <authorList>
            <person name="Haridas S."/>
            <person name="Albert R."/>
            <person name="Binder M."/>
            <person name="Bloem J."/>
            <person name="Labutti K."/>
            <person name="Salamov A."/>
            <person name="Andreopoulos B."/>
            <person name="Baker S."/>
            <person name="Barry K."/>
            <person name="Bills G."/>
            <person name="Bluhm B."/>
            <person name="Cannon C."/>
            <person name="Castanera R."/>
            <person name="Culley D."/>
            <person name="Daum C."/>
            <person name="Ezra D."/>
            <person name="Gonzalez J."/>
            <person name="Henrissat B."/>
            <person name="Kuo A."/>
            <person name="Liang C."/>
            <person name="Lipzen A."/>
            <person name="Lutzoni F."/>
            <person name="Magnuson J."/>
            <person name="Mondo S."/>
            <person name="Nolan M."/>
            <person name="Ohm R."/>
            <person name="Pangilinan J."/>
            <person name="Park H.-J."/>
            <person name="Ramirez L."/>
            <person name="Alfaro M."/>
            <person name="Sun H."/>
            <person name="Tritt A."/>
            <person name="Yoshinaga Y."/>
            <person name="Zwiers L.-H."/>
            <person name="Turgeon B."/>
            <person name="Goodwin S."/>
            <person name="Spatafora J."/>
            <person name="Crous P."/>
            <person name="Grigoriev I."/>
        </authorList>
    </citation>
    <scope>NUCLEOTIDE SEQUENCE</scope>
    <source>
        <strain evidence="2">CBS 122368</strain>
    </source>
</reference>
<dbReference type="RefSeq" id="XP_033681502.1">
    <property type="nucleotide sequence ID" value="XM_033826973.1"/>
</dbReference>
<dbReference type="AlphaFoldDB" id="A0A6A6I8U4"/>
<gene>
    <name evidence="2" type="ORF">BU26DRAFT_507088</name>
</gene>
<evidence type="ECO:0000256" key="1">
    <source>
        <dbReference type="SAM" id="MobiDB-lite"/>
    </source>
</evidence>
<feature type="compositionally biased region" description="Polar residues" evidence="1">
    <location>
        <begin position="55"/>
        <end position="65"/>
    </location>
</feature>